<dbReference type="EMBL" id="AGFM01000008">
    <property type="protein sequence ID" value="EHJ62490.1"/>
    <property type="molecule type" value="Genomic_DNA"/>
</dbReference>
<protein>
    <recommendedName>
        <fullName evidence="4">DUF4136 domain-containing protein</fullName>
    </recommendedName>
</protein>
<dbReference type="eggNOG" id="ENOG5030ZVK">
    <property type="taxonomic scope" value="Bacteria"/>
</dbReference>
<feature type="region of interest" description="Disordered" evidence="1">
    <location>
        <begin position="1"/>
        <end position="20"/>
    </location>
</feature>
<name>G6E8F0_9SPHN</name>
<evidence type="ECO:0000313" key="2">
    <source>
        <dbReference type="EMBL" id="EHJ62490.1"/>
    </source>
</evidence>
<accession>G6E8F0</accession>
<proteinExistence type="predicted"/>
<gene>
    <name evidence="2" type="ORF">NSU_0621</name>
</gene>
<dbReference type="PATRIC" id="fig|1088721.3.peg.613"/>
<comment type="caution">
    <text evidence="2">The sequence shown here is derived from an EMBL/GenBank/DDBJ whole genome shotgun (WGS) entry which is preliminary data.</text>
</comment>
<dbReference type="STRING" id="1088721.JI59_17005"/>
<organism evidence="2 3">
    <name type="scientific">Novosphingobium pentaromativorans US6-1</name>
    <dbReference type="NCBI Taxonomy" id="1088721"/>
    <lineage>
        <taxon>Bacteria</taxon>
        <taxon>Pseudomonadati</taxon>
        <taxon>Pseudomonadota</taxon>
        <taxon>Alphaproteobacteria</taxon>
        <taxon>Sphingomonadales</taxon>
        <taxon>Sphingomonadaceae</taxon>
        <taxon>Novosphingobium</taxon>
    </lineage>
</organism>
<evidence type="ECO:0008006" key="4">
    <source>
        <dbReference type="Google" id="ProtNLM"/>
    </source>
</evidence>
<reference evidence="2 3" key="1">
    <citation type="journal article" date="2012" name="J. Bacteriol.">
        <title>Genome sequence of benzo(a)pyrene-degrading bacterium Novosphingobium pentaromativorans US6-1.</title>
        <authorList>
            <person name="Luo Y.R."/>
            <person name="Kang S.G."/>
            <person name="Kim S.J."/>
            <person name="Kim M.R."/>
            <person name="Li N."/>
            <person name="Lee J.H."/>
            <person name="Kwon K.K."/>
        </authorList>
    </citation>
    <scope>NUCLEOTIDE SEQUENCE [LARGE SCALE GENOMIC DNA]</scope>
    <source>
        <strain evidence="2 3">US6-1</strain>
    </source>
</reference>
<sequence length="269" mass="28544">MARHHIPSPGATTLNSKKEKTVMHNHKRALLAAGMAAMALSPAFAPIPAFARPLGWGSGWGRSAWDDPLDRYPDRLSARAASRSRDSREGRVEVSRFAAQGDAAATLGHGPVTVESESGDGPWFDSGKRATYEAAIENALVGAGYDTLHSGATPGQVARLRITRQVLAPAEEKRSPVSGTAAMGVSNRGSAYGLGINIDLTKPRAALISTRLDTRIVDEASGKVLWEGYATIATREGDDDWSDDRIASKLATALFDNFPKADPVAAPEN</sequence>
<evidence type="ECO:0000313" key="3">
    <source>
        <dbReference type="Proteomes" id="UP000004030"/>
    </source>
</evidence>
<dbReference type="AlphaFoldDB" id="G6E8F0"/>
<evidence type="ECO:0000256" key="1">
    <source>
        <dbReference type="SAM" id="MobiDB-lite"/>
    </source>
</evidence>
<keyword evidence="3" id="KW-1185">Reference proteome</keyword>
<dbReference type="Proteomes" id="UP000004030">
    <property type="component" value="Unassembled WGS sequence"/>
</dbReference>